<feature type="transmembrane region" description="Helical" evidence="1">
    <location>
        <begin position="109"/>
        <end position="128"/>
    </location>
</feature>
<dbReference type="EMBL" id="VTEI01000004">
    <property type="protein sequence ID" value="TYS17136.1"/>
    <property type="molecule type" value="Genomic_DNA"/>
</dbReference>
<dbReference type="AlphaFoldDB" id="A0A5D4NUX6"/>
<dbReference type="RefSeq" id="WP_148939751.1">
    <property type="nucleotide sequence ID" value="NZ_VTEI01000004.1"/>
</dbReference>
<feature type="transmembrane region" description="Helical" evidence="1">
    <location>
        <begin position="69"/>
        <end position="89"/>
    </location>
</feature>
<feature type="transmembrane region" description="Helical" evidence="1">
    <location>
        <begin position="7"/>
        <end position="25"/>
    </location>
</feature>
<keyword evidence="1" id="KW-0472">Membrane</keyword>
<evidence type="ECO:0000313" key="2">
    <source>
        <dbReference type="EMBL" id="TYS17136.1"/>
    </source>
</evidence>
<sequence length="138" mass="15585">MNWRNITGFILFGIGTALWFLAFAYRMLITSDIPVNFTPEESALAQRFFIVSGIIVLIGTLLTKSKGFYLLSLGIFGSIAIFGWLNKFWYAAGAEYYSAEYARLSNVSIYVPSALALINLIYLLVSVWKNPERLHRSV</sequence>
<organism evidence="2 3">
    <name type="scientific">Rossellomorea vietnamensis</name>
    <dbReference type="NCBI Taxonomy" id="218284"/>
    <lineage>
        <taxon>Bacteria</taxon>
        <taxon>Bacillati</taxon>
        <taxon>Bacillota</taxon>
        <taxon>Bacilli</taxon>
        <taxon>Bacillales</taxon>
        <taxon>Bacillaceae</taxon>
        <taxon>Rossellomorea</taxon>
    </lineage>
</organism>
<keyword evidence="1" id="KW-0812">Transmembrane</keyword>
<accession>A0A5D4NUX6</accession>
<dbReference type="Proteomes" id="UP000322267">
    <property type="component" value="Unassembled WGS sequence"/>
</dbReference>
<gene>
    <name evidence="2" type="ORF">FZC78_11020</name>
</gene>
<comment type="caution">
    <text evidence="2">The sequence shown here is derived from an EMBL/GenBank/DDBJ whole genome shotgun (WGS) entry which is preliminary data.</text>
</comment>
<evidence type="ECO:0000313" key="3">
    <source>
        <dbReference type="Proteomes" id="UP000322267"/>
    </source>
</evidence>
<evidence type="ECO:0000256" key="1">
    <source>
        <dbReference type="SAM" id="Phobius"/>
    </source>
</evidence>
<name>A0A5D4NUX6_9BACI</name>
<protein>
    <submittedName>
        <fullName evidence="2">Uncharacterized protein</fullName>
    </submittedName>
</protein>
<feature type="transmembrane region" description="Helical" evidence="1">
    <location>
        <begin position="45"/>
        <end position="62"/>
    </location>
</feature>
<proteinExistence type="predicted"/>
<keyword evidence="1" id="KW-1133">Transmembrane helix</keyword>
<reference evidence="2 3" key="1">
    <citation type="submission" date="2019-08" db="EMBL/GenBank/DDBJ databases">
        <title>Bacillus genomes from the desert of Cuatro Cienegas, Coahuila.</title>
        <authorList>
            <person name="Olmedo-Alvarez G."/>
        </authorList>
    </citation>
    <scope>NUCLEOTIDE SEQUENCE [LARGE SCALE GENOMIC DNA]</scope>
    <source>
        <strain evidence="2 3">CH34_1T</strain>
    </source>
</reference>